<evidence type="ECO:0000259" key="2">
    <source>
        <dbReference type="PROSITE" id="PS50887"/>
    </source>
</evidence>
<dbReference type="RefSeq" id="WP_283871598.1">
    <property type="nucleotide sequence ID" value="NZ_CP126101.1"/>
</dbReference>
<dbReference type="NCBIfam" id="TIGR00254">
    <property type="entry name" value="GGDEF"/>
    <property type="match status" value="1"/>
</dbReference>
<name>A0AAX3WZ75_9BACI</name>
<dbReference type="GO" id="GO:0043709">
    <property type="term" value="P:cell adhesion involved in single-species biofilm formation"/>
    <property type="evidence" value="ECO:0007669"/>
    <property type="project" value="TreeGrafter"/>
</dbReference>
<dbReference type="PROSITE" id="PS50887">
    <property type="entry name" value="GGDEF"/>
    <property type="match status" value="1"/>
</dbReference>
<gene>
    <name evidence="3" type="ORF">QNH24_08350</name>
</gene>
<proteinExistence type="predicted"/>
<accession>A0AAX3WZ75</accession>
<feature type="domain" description="GGDEF" evidence="2">
    <location>
        <begin position="339"/>
        <end position="473"/>
    </location>
</feature>
<dbReference type="Proteomes" id="UP001178322">
    <property type="component" value="Chromosome"/>
</dbReference>
<organism evidence="3 4">
    <name type="scientific">Lysinibacillus pakistanensis</name>
    <dbReference type="NCBI Taxonomy" id="759811"/>
    <lineage>
        <taxon>Bacteria</taxon>
        <taxon>Bacillati</taxon>
        <taxon>Bacillota</taxon>
        <taxon>Bacilli</taxon>
        <taxon>Bacillales</taxon>
        <taxon>Bacillaceae</taxon>
        <taxon>Lysinibacillus</taxon>
    </lineage>
</organism>
<dbReference type="PANTHER" id="PTHR45138:SF9">
    <property type="entry name" value="DIGUANYLATE CYCLASE DGCM-RELATED"/>
    <property type="match status" value="1"/>
</dbReference>
<dbReference type="AlphaFoldDB" id="A0AAX3WZ75"/>
<dbReference type="PROSITE" id="PS50005">
    <property type="entry name" value="TPR"/>
    <property type="match status" value="1"/>
</dbReference>
<reference evidence="3" key="1">
    <citation type="submission" date="2023-05" db="EMBL/GenBank/DDBJ databases">
        <title>Comparative genomics of Bacillaceae isolates and their secondary metabolite potential.</title>
        <authorList>
            <person name="Song L."/>
            <person name="Nielsen L.J."/>
            <person name="Mohite O."/>
            <person name="Xu X."/>
            <person name="Weber T."/>
            <person name="Kovacs A.T."/>
        </authorList>
    </citation>
    <scope>NUCLEOTIDE SEQUENCE</scope>
    <source>
        <strain evidence="3">LY1</strain>
    </source>
</reference>
<dbReference type="Gene3D" id="3.30.70.270">
    <property type="match status" value="1"/>
</dbReference>
<feature type="repeat" description="TPR" evidence="1">
    <location>
        <begin position="211"/>
        <end position="244"/>
    </location>
</feature>
<dbReference type="GO" id="GO:0005886">
    <property type="term" value="C:plasma membrane"/>
    <property type="evidence" value="ECO:0007669"/>
    <property type="project" value="TreeGrafter"/>
</dbReference>
<dbReference type="EMBL" id="CP126101">
    <property type="protein sequence ID" value="WHY53240.1"/>
    <property type="molecule type" value="Genomic_DNA"/>
</dbReference>
<dbReference type="GO" id="GO:1902201">
    <property type="term" value="P:negative regulation of bacterial-type flagellum-dependent cell motility"/>
    <property type="evidence" value="ECO:0007669"/>
    <property type="project" value="TreeGrafter"/>
</dbReference>
<dbReference type="InterPro" id="IPR043128">
    <property type="entry name" value="Rev_trsase/Diguanyl_cyclase"/>
</dbReference>
<dbReference type="PANTHER" id="PTHR45138">
    <property type="entry name" value="REGULATORY COMPONENTS OF SENSORY TRANSDUCTION SYSTEM"/>
    <property type="match status" value="1"/>
</dbReference>
<dbReference type="Pfam" id="PF13424">
    <property type="entry name" value="TPR_12"/>
    <property type="match status" value="1"/>
</dbReference>
<evidence type="ECO:0000313" key="3">
    <source>
        <dbReference type="EMBL" id="WHY53240.1"/>
    </source>
</evidence>
<dbReference type="InterPro" id="IPR029787">
    <property type="entry name" value="Nucleotide_cyclase"/>
</dbReference>
<protein>
    <submittedName>
        <fullName evidence="3">Diguanylate cyclase</fullName>
    </submittedName>
</protein>
<dbReference type="SMART" id="SM00267">
    <property type="entry name" value="GGDEF"/>
    <property type="match status" value="1"/>
</dbReference>
<dbReference type="InterPro" id="IPR011990">
    <property type="entry name" value="TPR-like_helical_dom_sf"/>
</dbReference>
<evidence type="ECO:0000256" key="1">
    <source>
        <dbReference type="PROSITE-ProRule" id="PRU00339"/>
    </source>
</evidence>
<dbReference type="InterPro" id="IPR000160">
    <property type="entry name" value="GGDEF_dom"/>
</dbReference>
<dbReference type="Pfam" id="PF00990">
    <property type="entry name" value="GGDEF"/>
    <property type="match status" value="1"/>
</dbReference>
<dbReference type="SUPFAM" id="SSF55073">
    <property type="entry name" value="Nucleotide cyclase"/>
    <property type="match status" value="1"/>
</dbReference>
<dbReference type="CDD" id="cd01949">
    <property type="entry name" value="GGDEF"/>
    <property type="match status" value="1"/>
</dbReference>
<dbReference type="Gene3D" id="1.25.40.10">
    <property type="entry name" value="Tetratricopeptide repeat domain"/>
    <property type="match status" value="1"/>
</dbReference>
<sequence length="474" mass="55063">MELTLEQLNKTIMEMRTKGLLTEALALAEQGLLVAIENQNFQHGLDLYSQKILIHFALGNTLSMVSLIPEYEASCQKYGTAKDFMHYYLVMSLLYDAVGFREKTIEMTKRSIDYAQELNDLIMLVRGHNNLCYLEVEKGCNDEALQAGLLARKYNQQILRKLPELARLHDIRINNNLADVYIFEGDFDTAQTLLDNTLNSPIIQHHNRERVAALFGYGFLYEKQDNLKEAVNYYKQSIALAQSYGDNAITKKVMRLLLNVLYQLNWRDEIFEVQRAYIELSEKMSADNLLQQVMNLEFNRHKEKLEKKALYDPLTGVLNRHFLDVEINERLYEAKINRKFVGLAVLDLDYFKSYNDTYGHLFGDRVLQILATGLCNFLQKEDAEIIRFGGDEFVICIRHKQKEYVNKLFKAMHTYLLTLTLDQHTESETLKVSMGACINNQKNYDFKTLFEHADQCLYRAKKNGRTTCIIKGLQ</sequence>
<dbReference type="InterPro" id="IPR050469">
    <property type="entry name" value="Diguanylate_Cyclase"/>
</dbReference>
<keyword evidence="1" id="KW-0802">TPR repeat</keyword>
<dbReference type="GO" id="GO:0052621">
    <property type="term" value="F:diguanylate cyclase activity"/>
    <property type="evidence" value="ECO:0007669"/>
    <property type="project" value="TreeGrafter"/>
</dbReference>
<evidence type="ECO:0000313" key="4">
    <source>
        <dbReference type="Proteomes" id="UP001178322"/>
    </source>
</evidence>
<dbReference type="SUPFAM" id="SSF48452">
    <property type="entry name" value="TPR-like"/>
    <property type="match status" value="1"/>
</dbReference>
<dbReference type="InterPro" id="IPR019734">
    <property type="entry name" value="TPR_rpt"/>
</dbReference>